<dbReference type="STRING" id="411490.ANACAC_02628"/>
<comment type="caution">
    <text evidence="2">The sequence shown here is derived from an EMBL/GenBank/DDBJ whole genome shotgun (WGS) entry which is preliminary data.</text>
</comment>
<gene>
    <name evidence="2" type="ORF">ANACAC_02628</name>
</gene>
<protein>
    <submittedName>
        <fullName evidence="2">Bacterial group 2 Ig-like protein</fullName>
    </submittedName>
</protein>
<dbReference type="InterPro" id="IPR008964">
    <property type="entry name" value="Invasin/intimin_cell_adhesion"/>
</dbReference>
<dbReference type="SMART" id="SM00635">
    <property type="entry name" value="BID_2"/>
    <property type="match status" value="1"/>
</dbReference>
<dbReference type="InterPro" id="IPR003343">
    <property type="entry name" value="Big_2"/>
</dbReference>
<dbReference type="Gene3D" id="2.60.40.1080">
    <property type="match status" value="1"/>
</dbReference>
<reference evidence="2" key="1">
    <citation type="submission" date="2007-11" db="EMBL/GenBank/DDBJ databases">
        <authorList>
            <person name="Fulton L."/>
            <person name="Clifton S."/>
            <person name="Fulton B."/>
            <person name="Xu J."/>
            <person name="Minx P."/>
            <person name="Pepin K.H."/>
            <person name="Johnson M."/>
            <person name="Thiruvilangam P."/>
            <person name="Bhonagiri V."/>
            <person name="Nash W.E."/>
            <person name="Mardis E.R."/>
            <person name="Wilson R.K."/>
        </authorList>
    </citation>
    <scope>NUCLEOTIDE SEQUENCE [LARGE SCALE GENOMIC DNA]</scope>
    <source>
        <strain evidence="2">DSM 14662</strain>
    </source>
</reference>
<dbReference type="AlphaFoldDB" id="B0MGB8"/>
<dbReference type="HOGENOM" id="CLU_096337_0_0_9"/>
<organism evidence="2 3">
    <name type="scientific">Anaerostipes caccae (strain DSM 14662 / CCUG 47493 / JCM 13470 / NCIMB 13811 / L1-92)</name>
    <dbReference type="NCBI Taxonomy" id="411490"/>
    <lineage>
        <taxon>Bacteria</taxon>
        <taxon>Bacillati</taxon>
        <taxon>Bacillota</taxon>
        <taxon>Clostridia</taxon>
        <taxon>Lachnospirales</taxon>
        <taxon>Lachnospiraceae</taxon>
        <taxon>Anaerostipes</taxon>
    </lineage>
</organism>
<name>B0MGB8_ANACD</name>
<dbReference type="EMBL" id="ABAX03000017">
    <property type="protein sequence ID" value="EDR96759.1"/>
    <property type="molecule type" value="Genomic_DNA"/>
</dbReference>
<feature type="domain" description="BIG2" evidence="1">
    <location>
        <begin position="119"/>
        <end position="192"/>
    </location>
</feature>
<evidence type="ECO:0000259" key="1">
    <source>
        <dbReference type="SMART" id="SM00635"/>
    </source>
</evidence>
<proteinExistence type="predicted"/>
<accession>B0MGB8</accession>
<dbReference type="SUPFAM" id="SSF49373">
    <property type="entry name" value="Invasin/intimin cell-adhesion fragments"/>
    <property type="match status" value="1"/>
</dbReference>
<dbReference type="eggNOG" id="ENOG5032BZV">
    <property type="taxonomic scope" value="Bacteria"/>
</dbReference>
<dbReference type="Proteomes" id="UP000004935">
    <property type="component" value="Unassembled WGS sequence"/>
</dbReference>
<evidence type="ECO:0000313" key="3">
    <source>
        <dbReference type="Proteomes" id="UP000004935"/>
    </source>
</evidence>
<sequence>MEGNFIFNKEEVFMKKKLFCMILVFSMIIPTLAIPAAESCQHEWSEWDTTTEPTCSDTGEKSRWCYLCYESQTKTIPATGDHLWDDWYTVKKPTIHKTGLKQRECLECYKRQSKKTAKLKPYVKFTKKTVKLKVSKTYKLKIKYAKGDSVKKWKSSNKKIATVSKKGKVKAKRKGTAKITVTMKSGKKATCRIKVSPKKKSSKKKHTETVYWTPGGSVYHSTIDCPTLGRSRTIYHGSLSSCPKSRPCKVCY</sequence>
<reference evidence="2" key="2">
    <citation type="submission" date="2013-11" db="EMBL/GenBank/DDBJ databases">
        <title>Draft genome sequence of Anaerostipes caccae (DSM 14662).</title>
        <authorList>
            <person name="Sudarsanam P."/>
            <person name="Ley R."/>
            <person name="Guruge J."/>
            <person name="Turnbaugh P.J."/>
            <person name="Mahowald M."/>
            <person name="Liep D."/>
            <person name="Gordon J."/>
        </authorList>
    </citation>
    <scope>NUCLEOTIDE SEQUENCE</scope>
    <source>
        <strain evidence="2">DSM 14662</strain>
    </source>
</reference>
<keyword evidence="3" id="KW-1185">Reference proteome</keyword>
<dbReference type="Pfam" id="PF02368">
    <property type="entry name" value="Big_2"/>
    <property type="match status" value="1"/>
</dbReference>
<evidence type="ECO:0000313" key="2">
    <source>
        <dbReference type="EMBL" id="EDR96759.1"/>
    </source>
</evidence>